<evidence type="ECO:0000313" key="4">
    <source>
        <dbReference type="Proteomes" id="UP000242287"/>
    </source>
</evidence>
<feature type="domain" description="DUF6533" evidence="2">
    <location>
        <begin position="23"/>
        <end position="67"/>
    </location>
</feature>
<accession>A0A2A9NDB7</accession>
<dbReference type="AlphaFoldDB" id="A0A2A9NDB7"/>
<keyword evidence="1" id="KW-0472">Membrane</keyword>
<feature type="transmembrane region" description="Helical" evidence="1">
    <location>
        <begin position="150"/>
        <end position="175"/>
    </location>
</feature>
<proteinExistence type="predicted"/>
<dbReference type="OrthoDB" id="3350812at2759"/>
<sequence length="259" mass="29011">MESSAQFARIIAALQHTRIVNNVHLAAATILALDYFLTFEIEVSLIWGSSWNWTKVLFILTRYLPFIDVPIALYHQFAPGMFLSSVILAEVILTIRTWALWGKDWRLSVILPIFFCGCFVPVFILLNVFLNSLTFTPLPIPGTVGCFVTGANPILSVCYILLMVYETGILFLMVIRGLAAYKQGGDSKLARVVYRDERVLHSVLTSRVILHIREQARSMTLYKDGRLNESVLGSAQQQIGNRISSMSSMKGPNSPGLPR</sequence>
<organism evidence="3 4">
    <name type="scientific">Amanita thiersii Skay4041</name>
    <dbReference type="NCBI Taxonomy" id="703135"/>
    <lineage>
        <taxon>Eukaryota</taxon>
        <taxon>Fungi</taxon>
        <taxon>Dikarya</taxon>
        <taxon>Basidiomycota</taxon>
        <taxon>Agaricomycotina</taxon>
        <taxon>Agaricomycetes</taxon>
        <taxon>Agaricomycetidae</taxon>
        <taxon>Agaricales</taxon>
        <taxon>Pluteineae</taxon>
        <taxon>Amanitaceae</taxon>
        <taxon>Amanita</taxon>
    </lineage>
</organism>
<name>A0A2A9NDB7_9AGAR</name>
<keyword evidence="4" id="KW-1185">Reference proteome</keyword>
<gene>
    <name evidence="3" type="ORF">AMATHDRAFT_6910</name>
</gene>
<feature type="transmembrane region" description="Helical" evidence="1">
    <location>
        <begin position="107"/>
        <end position="130"/>
    </location>
</feature>
<keyword evidence="1" id="KW-1133">Transmembrane helix</keyword>
<reference evidence="3 4" key="1">
    <citation type="submission" date="2014-02" db="EMBL/GenBank/DDBJ databases">
        <title>Transposable element dynamics among asymbiotic and ectomycorrhizal Amanita fungi.</title>
        <authorList>
            <consortium name="DOE Joint Genome Institute"/>
            <person name="Hess J."/>
            <person name="Skrede I."/>
            <person name="Wolfe B."/>
            <person name="LaButti K."/>
            <person name="Ohm R.A."/>
            <person name="Grigoriev I.V."/>
            <person name="Pringle A."/>
        </authorList>
    </citation>
    <scope>NUCLEOTIDE SEQUENCE [LARGE SCALE GENOMIC DNA]</scope>
    <source>
        <strain evidence="3 4">SKay4041</strain>
    </source>
</reference>
<evidence type="ECO:0000313" key="3">
    <source>
        <dbReference type="EMBL" id="PFH47304.1"/>
    </source>
</evidence>
<evidence type="ECO:0000259" key="2">
    <source>
        <dbReference type="Pfam" id="PF20151"/>
    </source>
</evidence>
<feature type="transmembrane region" description="Helical" evidence="1">
    <location>
        <begin position="73"/>
        <end position="95"/>
    </location>
</feature>
<dbReference type="Pfam" id="PF20151">
    <property type="entry name" value="DUF6533"/>
    <property type="match status" value="1"/>
</dbReference>
<dbReference type="InterPro" id="IPR045340">
    <property type="entry name" value="DUF6533"/>
</dbReference>
<protein>
    <recommendedName>
        <fullName evidence="2">DUF6533 domain-containing protein</fullName>
    </recommendedName>
</protein>
<keyword evidence="1" id="KW-0812">Transmembrane</keyword>
<evidence type="ECO:0000256" key="1">
    <source>
        <dbReference type="SAM" id="Phobius"/>
    </source>
</evidence>
<dbReference type="Proteomes" id="UP000242287">
    <property type="component" value="Unassembled WGS sequence"/>
</dbReference>
<dbReference type="EMBL" id="KZ302121">
    <property type="protein sequence ID" value="PFH47304.1"/>
    <property type="molecule type" value="Genomic_DNA"/>
</dbReference>